<organism evidence="10 11">
    <name type="scientific">Smittium megazygosporum</name>
    <dbReference type="NCBI Taxonomy" id="133381"/>
    <lineage>
        <taxon>Eukaryota</taxon>
        <taxon>Fungi</taxon>
        <taxon>Fungi incertae sedis</taxon>
        <taxon>Zoopagomycota</taxon>
        <taxon>Kickxellomycotina</taxon>
        <taxon>Harpellomycetes</taxon>
        <taxon>Harpellales</taxon>
        <taxon>Legeriomycetaceae</taxon>
        <taxon>Smittium</taxon>
    </lineage>
</organism>
<dbReference type="GO" id="GO:0017119">
    <property type="term" value="C:Golgi transport complex"/>
    <property type="evidence" value="ECO:0007669"/>
    <property type="project" value="InterPro"/>
</dbReference>
<evidence type="ECO:0000256" key="6">
    <source>
        <dbReference type="ARBA" id="ARBA00023034"/>
    </source>
</evidence>
<evidence type="ECO:0000256" key="7">
    <source>
        <dbReference type="ARBA" id="ARBA00023136"/>
    </source>
</evidence>
<evidence type="ECO:0000256" key="3">
    <source>
        <dbReference type="ARBA" id="ARBA00020984"/>
    </source>
</evidence>
<evidence type="ECO:0000313" key="11">
    <source>
        <dbReference type="Proteomes" id="UP000245609"/>
    </source>
</evidence>
<keyword evidence="11" id="KW-1185">Reference proteome</keyword>
<protein>
    <recommendedName>
        <fullName evidence="3">Conserved oligomeric Golgi complex subunit 7</fullName>
    </recommendedName>
    <alternativeName>
        <fullName evidence="8">Component of oligomeric Golgi complex 7</fullName>
    </alternativeName>
</protein>
<evidence type="ECO:0000256" key="5">
    <source>
        <dbReference type="ARBA" id="ARBA00022927"/>
    </source>
</evidence>
<comment type="similarity">
    <text evidence="2">Belongs to the COG7 family.</text>
</comment>
<dbReference type="AlphaFoldDB" id="A0A2T9ZE64"/>
<evidence type="ECO:0000256" key="8">
    <source>
        <dbReference type="ARBA" id="ARBA00031345"/>
    </source>
</evidence>
<dbReference type="InterPro" id="IPR019335">
    <property type="entry name" value="COG7"/>
</dbReference>
<keyword evidence="5" id="KW-0653">Protein transport</keyword>
<gene>
    <name evidence="10" type="ORF">BB560_002641</name>
</gene>
<evidence type="ECO:0000256" key="2">
    <source>
        <dbReference type="ARBA" id="ARBA00005831"/>
    </source>
</evidence>
<dbReference type="EMBL" id="MBFS01000305">
    <property type="protein sequence ID" value="PVV02904.1"/>
    <property type="molecule type" value="Genomic_DNA"/>
</dbReference>
<evidence type="ECO:0000256" key="1">
    <source>
        <dbReference type="ARBA" id="ARBA00004395"/>
    </source>
</evidence>
<dbReference type="OrthoDB" id="249612at2759"/>
<proteinExistence type="inferred from homology"/>
<dbReference type="PANTHER" id="PTHR21443">
    <property type="entry name" value="CONSERVED OLIGOMERIC GOLGI COMPLEX COMPONENT 7"/>
    <property type="match status" value="1"/>
</dbReference>
<sequence length="1003" mass="114243">MTVSSQDFRAEDFDCVAWINSFLNEITATKKPQAEIQYKVSVDDKEKIEQDKEHSQAEFEECDLEALEEKLSDLTKQLYLLSSEEQNNLDLTRIRLERIISYLPRELNSLKSAVSKAENDLNKIEPVLPEAHLNSSRILKELSKMQLTRHRLYETKSVAEDLEKLVFVPKEILELKSQGDLIRASDKLTEAIKIINHLESTNQVDKIVSDYSKQLFLDTSDEELSPPSSKKNKDLGTVDYSSKLSNLLVKYSEIQKGLLKEGMVKLGNSILEKNQQECRIWIKFFEHYQDFSIPSKSYLEVTGNASVELWKAKLNQALSIDTQKIDESVMLKYDPPALLRKVGIFLRDYFQMMVIFLREELEFCDDIEIRDSQLLVPELMTILFKHIGEDILLLLGTFERSRTSELDSALGQFISVFQLVLEFISTVLKLFDDLSVLHGVGETTELSKTSLIQRDSTLNTAFSYILEPFISKEKTFIEFEKTYLNSEISRIFSKYFQIDNLLDTSKQDQSFYTGSLEDTVLNNIKAIQKHNTNIKQNMAAEILLLLEKTRSRSVYFMNGLAAYEIIGIFDESFSKVFEKYADFTKKIFSNTFIPLPASLKSWVESEQSYSNDSENLILPETAIWWAQVELCLALITTLVTMMDQLSAFIFDFVGDLKRRIVKFYYFNKSSNRIEIRDSLHEPYLTMSSSLLNSMKLVQMLDKIESFLSSDSDSDSFMFSSVLQEPNVSKDEHVQPSFLICSDDSLFKVGDLYFSISQVCGLLSYLVPKSLNKFIYDCFSKFQLSLFCLIFNSQLNALKKIPALDVWSDGAKGSFNTSNGSEAKYSSGSTSSNNLNLDPAVLRSKIQLPKFSHSPSSTIRVVGERILLLPMIIEQIESKNISNLEGTFPKSNASNNISNHLIMGANVLSFPILFLENLDDLGNYQALFQSLLSSDKSDSTTGARNWLAALTEGVIDSFVFYVGKIKKPISENGKLQLGADKEYLQSIFYTLSVPSISKFSKIEF</sequence>
<dbReference type="STRING" id="133381.A0A2T9ZE64"/>
<keyword evidence="6" id="KW-0333">Golgi apparatus</keyword>
<feature type="coiled-coil region" evidence="9">
    <location>
        <begin position="45"/>
        <end position="84"/>
    </location>
</feature>
<dbReference type="PANTHER" id="PTHR21443:SF0">
    <property type="entry name" value="CONSERVED OLIGOMERIC GOLGI COMPLEX SUBUNIT 7"/>
    <property type="match status" value="1"/>
</dbReference>
<keyword evidence="9" id="KW-0175">Coiled coil</keyword>
<dbReference type="GO" id="GO:0006890">
    <property type="term" value="P:retrograde vesicle-mediated transport, Golgi to endoplasmic reticulum"/>
    <property type="evidence" value="ECO:0007669"/>
    <property type="project" value="TreeGrafter"/>
</dbReference>
<keyword evidence="4" id="KW-0813">Transport</keyword>
<evidence type="ECO:0000313" key="10">
    <source>
        <dbReference type="EMBL" id="PVV02904.1"/>
    </source>
</evidence>
<evidence type="ECO:0000256" key="4">
    <source>
        <dbReference type="ARBA" id="ARBA00022448"/>
    </source>
</evidence>
<dbReference type="GO" id="GO:0007030">
    <property type="term" value="P:Golgi organization"/>
    <property type="evidence" value="ECO:0007669"/>
    <property type="project" value="TreeGrafter"/>
</dbReference>
<dbReference type="GO" id="GO:0000139">
    <property type="term" value="C:Golgi membrane"/>
    <property type="evidence" value="ECO:0007669"/>
    <property type="project" value="UniProtKB-SubCell"/>
</dbReference>
<dbReference type="Proteomes" id="UP000245609">
    <property type="component" value="Unassembled WGS sequence"/>
</dbReference>
<comment type="subcellular location">
    <subcellularLocation>
        <location evidence="1">Golgi apparatus membrane</location>
        <topology evidence="1">Peripheral membrane protein</topology>
    </subcellularLocation>
</comment>
<keyword evidence="7" id="KW-0472">Membrane</keyword>
<dbReference type="GO" id="GO:0006886">
    <property type="term" value="P:intracellular protein transport"/>
    <property type="evidence" value="ECO:0007669"/>
    <property type="project" value="InterPro"/>
</dbReference>
<evidence type="ECO:0000256" key="9">
    <source>
        <dbReference type="SAM" id="Coils"/>
    </source>
</evidence>
<name>A0A2T9ZE64_9FUNG</name>
<reference evidence="10 11" key="1">
    <citation type="journal article" date="2018" name="MBio">
        <title>Comparative Genomics Reveals the Core Gene Toolbox for the Fungus-Insect Symbiosis.</title>
        <authorList>
            <person name="Wang Y."/>
            <person name="Stata M."/>
            <person name="Wang W."/>
            <person name="Stajich J.E."/>
            <person name="White M.M."/>
            <person name="Moncalvo J.M."/>
        </authorList>
    </citation>
    <scope>NUCLEOTIDE SEQUENCE [LARGE SCALE GENOMIC DNA]</scope>
    <source>
        <strain evidence="10 11">SC-DP-2</strain>
    </source>
</reference>
<accession>A0A2T9ZE64</accession>
<comment type="caution">
    <text evidence="10">The sequence shown here is derived from an EMBL/GenBank/DDBJ whole genome shotgun (WGS) entry which is preliminary data.</text>
</comment>